<feature type="chain" id="PRO_5012888900" evidence="1">
    <location>
        <begin position="26"/>
        <end position="146"/>
    </location>
</feature>
<evidence type="ECO:0000256" key="1">
    <source>
        <dbReference type="SAM" id="SignalP"/>
    </source>
</evidence>
<keyword evidence="1" id="KW-0732">Signal</keyword>
<evidence type="ECO:0000313" key="3">
    <source>
        <dbReference type="Proteomes" id="UP000192273"/>
    </source>
</evidence>
<name>A0A1V0RJ82_9RHOB</name>
<evidence type="ECO:0000313" key="2">
    <source>
        <dbReference type="EMBL" id="ARE81781.1"/>
    </source>
</evidence>
<sequence>MKAMMLIWVLNLFASTSLWVPEANADYPKPLSEHVGESDLSYIANRCGGLVVSILSVSGEESSVSSHLASIYEFYQGYSVLYLGETQGLSDGDAVRSVLRNFKEFARVYVEYLNASYVATGEYVTDPLVLGDISTCSGIKDHIQGN</sequence>
<reference evidence="2 3" key="1">
    <citation type="submission" date="2017-03" db="EMBL/GenBank/DDBJ databases">
        <title>Genome Sequence of Roseovarius mucosus strain SMR3 Isolated from a culture of the Diatom Skeletonema marinoi.</title>
        <authorList>
            <person name="Topel M."/>
            <person name="Pinder M."/>
            <person name="Johansson O.N."/>
            <person name="Kourtchenko O."/>
            <person name="Godhe A."/>
            <person name="Clarke A.K."/>
        </authorList>
    </citation>
    <scope>NUCLEOTIDE SEQUENCE [LARGE SCALE GENOMIC DNA]</scope>
    <source>
        <strain evidence="2 3">SMR3</strain>
    </source>
</reference>
<dbReference type="KEGG" id="rmm:ROSMUCSMR3_00273"/>
<dbReference type="Proteomes" id="UP000192273">
    <property type="component" value="Chromosome"/>
</dbReference>
<feature type="signal peptide" evidence="1">
    <location>
        <begin position="1"/>
        <end position="25"/>
    </location>
</feature>
<proteinExistence type="predicted"/>
<keyword evidence="3" id="KW-1185">Reference proteome</keyword>
<dbReference type="AlphaFoldDB" id="A0A1V0RJ82"/>
<accession>A0A1V0RJ82</accession>
<gene>
    <name evidence="2" type="ORF">ROSMUCSMR3_00273</name>
</gene>
<organism evidence="2 3">
    <name type="scientific">Roseovarius mucosus</name>
    <dbReference type="NCBI Taxonomy" id="215743"/>
    <lineage>
        <taxon>Bacteria</taxon>
        <taxon>Pseudomonadati</taxon>
        <taxon>Pseudomonadota</taxon>
        <taxon>Alphaproteobacteria</taxon>
        <taxon>Rhodobacterales</taxon>
        <taxon>Roseobacteraceae</taxon>
        <taxon>Roseovarius</taxon>
    </lineage>
</organism>
<dbReference type="EMBL" id="CP020474">
    <property type="protein sequence ID" value="ARE81781.1"/>
    <property type="molecule type" value="Genomic_DNA"/>
</dbReference>
<protein>
    <submittedName>
        <fullName evidence="2">Uncharacterized protein</fullName>
    </submittedName>
</protein>